<dbReference type="AlphaFoldDB" id="A0A919P687"/>
<dbReference type="EMBL" id="BONK01000020">
    <property type="protein sequence ID" value="GIG23500.1"/>
    <property type="molecule type" value="Genomic_DNA"/>
</dbReference>
<dbReference type="GO" id="GO:0016853">
    <property type="term" value="F:isomerase activity"/>
    <property type="evidence" value="ECO:0007669"/>
    <property type="project" value="InterPro"/>
</dbReference>
<protein>
    <submittedName>
        <fullName evidence="1">Aldose 1-epimerase</fullName>
    </submittedName>
</protein>
<comment type="caution">
    <text evidence="1">The sequence shown here is derived from an EMBL/GenBank/DDBJ whole genome shotgun (WGS) entry which is preliminary data.</text>
</comment>
<dbReference type="RefSeq" id="WP_203758505.1">
    <property type="nucleotide sequence ID" value="NZ_BONK01000020.1"/>
</dbReference>
<dbReference type="InterPro" id="IPR011013">
    <property type="entry name" value="Gal_mutarotase_sf_dom"/>
</dbReference>
<sequence length="330" mass="35843">MTALQDVEALPSLAARGSAERVLTLRSSSWELDVVPGTGASLAAGRIRTPDGVWRDLLRPTRRTALGEAEKCASFPMVPWSNRIRDGLLAFAGRTWQLQRNGADGTAIHGTTRHHAWDVVEQLDDRVVLELDTSQLVGINFPWKFRAQITYALTGNRLTVGTSLRNIDRESFPAGFGHHPYLQRTLRPVGTPSPTEPGNPLLQVPLRQGYSLVDAMAAGPAGEIPARADFRDGRPLGSRFVDDVLTGWDPGAPIRIAYEDAGVDVDVHADPIYSHLVVYAPRRRSYFAVEPVTNVNGGFALHARGVPGTGVFVLEPGEEQSGAFTVTVRA</sequence>
<evidence type="ECO:0000313" key="1">
    <source>
        <dbReference type="EMBL" id="GIG23500.1"/>
    </source>
</evidence>
<dbReference type="SUPFAM" id="SSF74650">
    <property type="entry name" value="Galactose mutarotase-like"/>
    <property type="match status" value="1"/>
</dbReference>
<dbReference type="Pfam" id="PF01263">
    <property type="entry name" value="Aldose_epim"/>
    <property type="match status" value="1"/>
</dbReference>
<dbReference type="GO" id="GO:0005975">
    <property type="term" value="P:carbohydrate metabolic process"/>
    <property type="evidence" value="ECO:0007669"/>
    <property type="project" value="InterPro"/>
</dbReference>
<accession>A0A919P687</accession>
<proteinExistence type="predicted"/>
<dbReference type="InterPro" id="IPR008183">
    <property type="entry name" value="Aldose_1/G6P_1-epimerase"/>
</dbReference>
<reference evidence="1" key="1">
    <citation type="submission" date="2021-01" db="EMBL/GenBank/DDBJ databases">
        <title>Whole genome shotgun sequence of Cellulomonas chitinilytica NBRC 110799.</title>
        <authorList>
            <person name="Komaki H."/>
            <person name="Tamura T."/>
        </authorList>
    </citation>
    <scope>NUCLEOTIDE SEQUENCE</scope>
    <source>
        <strain evidence="1">NBRC 110799</strain>
    </source>
</reference>
<organism evidence="1 2">
    <name type="scientific">Cellulomonas chitinilytica</name>
    <dbReference type="NCBI Taxonomy" id="398759"/>
    <lineage>
        <taxon>Bacteria</taxon>
        <taxon>Bacillati</taxon>
        <taxon>Actinomycetota</taxon>
        <taxon>Actinomycetes</taxon>
        <taxon>Micrococcales</taxon>
        <taxon>Cellulomonadaceae</taxon>
        <taxon>Cellulomonas</taxon>
    </lineage>
</organism>
<evidence type="ECO:0000313" key="2">
    <source>
        <dbReference type="Proteomes" id="UP000632740"/>
    </source>
</evidence>
<name>A0A919P687_9CELL</name>
<dbReference type="GO" id="GO:0030246">
    <property type="term" value="F:carbohydrate binding"/>
    <property type="evidence" value="ECO:0007669"/>
    <property type="project" value="InterPro"/>
</dbReference>
<gene>
    <name evidence="1" type="ORF">Cch01nite_42240</name>
</gene>
<dbReference type="InterPro" id="IPR014718">
    <property type="entry name" value="GH-type_carb-bd"/>
</dbReference>
<dbReference type="Gene3D" id="2.70.98.10">
    <property type="match status" value="1"/>
</dbReference>
<dbReference type="Proteomes" id="UP000632740">
    <property type="component" value="Unassembled WGS sequence"/>
</dbReference>
<keyword evidence="2" id="KW-1185">Reference proteome</keyword>